<proteinExistence type="predicted"/>
<dbReference type="Pfam" id="PF12078">
    <property type="entry name" value="DUF3557"/>
    <property type="match status" value="1"/>
</dbReference>
<dbReference type="PANTHER" id="PTHR31379:SF1">
    <property type="entry name" value="F-BOX C PROTEIN-RELATED"/>
    <property type="match status" value="1"/>
</dbReference>
<dbReference type="PANTHER" id="PTHR31379">
    <property type="entry name" value="F-BOX C PROTEIN-RELATED-RELATED"/>
    <property type="match status" value="1"/>
</dbReference>
<organism evidence="1 2">
    <name type="scientific">Caenorhabditis nigoni</name>
    <dbReference type="NCBI Taxonomy" id="1611254"/>
    <lineage>
        <taxon>Eukaryota</taxon>
        <taxon>Metazoa</taxon>
        <taxon>Ecdysozoa</taxon>
        <taxon>Nematoda</taxon>
        <taxon>Chromadorea</taxon>
        <taxon>Rhabditida</taxon>
        <taxon>Rhabditina</taxon>
        <taxon>Rhabditomorpha</taxon>
        <taxon>Rhabditoidea</taxon>
        <taxon>Rhabditidae</taxon>
        <taxon>Peloderinae</taxon>
        <taxon>Caenorhabditis</taxon>
    </lineage>
</organism>
<accession>A0A2G5SWJ1</accession>
<reference evidence="2" key="1">
    <citation type="submission" date="2017-10" db="EMBL/GenBank/DDBJ databases">
        <title>Rapid genome shrinkage in a self-fertile nematode reveals novel sperm competition proteins.</title>
        <authorList>
            <person name="Yin D."/>
            <person name="Schwarz E.M."/>
            <person name="Thomas C.G."/>
            <person name="Felde R.L."/>
            <person name="Korf I.F."/>
            <person name="Cutter A.D."/>
            <person name="Schartner C.M."/>
            <person name="Ralston E.J."/>
            <person name="Meyer B.J."/>
            <person name="Haag E.S."/>
        </authorList>
    </citation>
    <scope>NUCLEOTIDE SEQUENCE [LARGE SCALE GENOMIC DNA]</scope>
    <source>
        <strain evidence="2">JU1422</strain>
    </source>
</reference>
<gene>
    <name evidence="1" type="primary">Cnig_chr_X.g24926</name>
    <name evidence="1" type="ORF">B9Z55_024926</name>
</gene>
<evidence type="ECO:0000313" key="2">
    <source>
        <dbReference type="Proteomes" id="UP000230233"/>
    </source>
</evidence>
<dbReference type="AlphaFoldDB" id="A0A2G5SWJ1"/>
<name>A0A2G5SWJ1_9PELO</name>
<sequence length="329" mass="38182">MPEVSYGVLRCIIEHMNFDTRISLSSRCSKISRVEKSIPLRVNEISFTPDLVKINKTQYEIVSEDPKMKEKTPHQTLALRSTDYYSNSSIVKKFPIHYGKEEASKKAVELLLGGRNSIRVKVFIINRRSYHYMEPLFGISTMKVRLFRNWDVGLPKLHPLIESPVKEFGFELEHPTDFENPIAQTAEKLVIWRYTFNQMDTWVEVHGNIPNKDVMIERFSPVWTDDKIFELIEYWIKTRKAVGSKFSVIRVTHGSIDMFLEKIKKQFGGTFVKVEDTDRRMVTEVTAISIKLNLKSKIVVHETLLGSSEMFRLLIKVMADESEGQNLVC</sequence>
<dbReference type="Proteomes" id="UP000230233">
    <property type="component" value="Chromosome X"/>
</dbReference>
<dbReference type="OrthoDB" id="10638475at2759"/>
<dbReference type="InterPro" id="IPR021942">
    <property type="entry name" value="DUF3557"/>
</dbReference>
<comment type="caution">
    <text evidence="1">The sequence shown here is derived from an EMBL/GenBank/DDBJ whole genome shotgun (WGS) entry which is preliminary data.</text>
</comment>
<evidence type="ECO:0008006" key="3">
    <source>
        <dbReference type="Google" id="ProtNLM"/>
    </source>
</evidence>
<keyword evidence="2" id="KW-1185">Reference proteome</keyword>
<protein>
    <recommendedName>
        <fullName evidence="3">F-box domain-containing protein</fullName>
    </recommendedName>
</protein>
<dbReference type="EMBL" id="PDUG01000006">
    <property type="protein sequence ID" value="PIC19342.1"/>
    <property type="molecule type" value="Genomic_DNA"/>
</dbReference>
<evidence type="ECO:0000313" key="1">
    <source>
        <dbReference type="EMBL" id="PIC19342.1"/>
    </source>
</evidence>